<reference evidence="2" key="3">
    <citation type="submission" date="2017-10" db="EMBL/GenBank/DDBJ databases">
        <authorList>
            <person name="Banno H."/>
            <person name="Chua N.-H."/>
        </authorList>
    </citation>
    <scope>NUCLEOTIDE SEQUENCE [LARGE SCALE GENOMIC DNA]</scope>
    <source>
        <strain evidence="2">Kuenenia_mbr1_ru-nijmegen</strain>
    </source>
</reference>
<reference evidence="3" key="4">
    <citation type="submission" date="2017-10" db="EMBL/GenBank/DDBJ databases">
        <authorList>
            <person name="Frank J."/>
        </authorList>
    </citation>
    <scope>NUCLEOTIDE SEQUENCE [LARGE SCALE GENOMIC DNA]</scope>
</reference>
<sequence>MKYSFHPEAEIEFIEAIEYYEERESGLGYDFAIEVYSAIERMIAFPKAWPIIEEDIRRSLVRRFPYGILYSAEKEGVCIVAVMHLHREPKYWKHRI</sequence>
<dbReference type="EMBL" id="CT573073">
    <property type="protein sequence ID" value="CAJ71496.1"/>
    <property type="molecule type" value="Genomic_DNA"/>
</dbReference>
<evidence type="ECO:0008006" key="4">
    <source>
        <dbReference type="Google" id="ProtNLM"/>
    </source>
</evidence>
<dbReference type="EMBL" id="LT934425">
    <property type="protein sequence ID" value="SOH04903.1"/>
    <property type="molecule type" value="Genomic_DNA"/>
</dbReference>
<evidence type="ECO:0000313" key="1">
    <source>
        <dbReference type="EMBL" id="CAJ71496.1"/>
    </source>
</evidence>
<reference evidence="1" key="1">
    <citation type="journal article" date="2006" name="Nature">
        <title>Deciphering the evolution and metabolism of an anammox bacterium from a community genome.</title>
        <authorList>
            <person name="Strous M."/>
            <person name="Pelletier E."/>
            <person name="Mangenot S."/>
            <person name="Rattei T."/>
            <person name="Lehner A."/>
            <person name="Taylor M.W."/>
            <person name="Horn M."/>
            <person name="Daims H."/>
            <person name="Bartol-Mavel D."/>
            <person name="Wincker P."/>
            <person name="Barbe V."/>
            <person name="Fonknechten N."/>
            <person name="Vallenet D."/>
            <person name="Segurens B."/>
            <person name="Schenowitz-Truong C."/>
            <person name="Medigue C."/>
            <person name="Collingro A."/>
            <person name="Snel B."/>
            <person name="Dutilh B.E."/>
            <person name="OpDenCamp H.J.M."/>
            <person name="vanDerDrift C."/>
            <person name="Cirpus I."/>
            <person name="vanDePas-Schoonen K.T."/>
            <person name="Harhangi H.R."/>
            <person name="vanNiftrik L."/>
            <person name="Schmid M."/>
            <person name="Keltjens J."/>
            <person name="vanDeVossenberg J."/>
            <person name="Kartal B."/>
            <person name="Meier H."/>
            <person name="Frishman D."/>
            <person name="Huynen M.A."/>
            <person name="Mewes H."/>
            <person name="Weissenbach J."/>
            <person name="Jetten M.S.M."/>
            <person name="Wagner M."/>
            <person name="LePaslier D."/>
        </authorList>
    </citation>
    <scope>NUCLEOTIDE SEQUENCE</scope>
</reference>
<dbReference type="Gene3D" id="3.30.2310.20">
    <property type="entry name" value="RelE-like"/>
    <property type="match status" value="1"/>
</dbReference>
<dbReference type="InterPro" id="IPR035093">
    <property type="entry name" value="RelE/ParE_toxin_dom_sf"/>
</dbReference>
<dbReference type="Proteomes" id="UP000221734">
    <property type="component" value="Chromosome Kuenenia_stuttgartiensis_MBR1"/>
</dbReference>
<dbReference type="OrthoDB" id="9809155at2"/>
<reference evidence="1" key="2">
    <citation type="submission" date="2006-01" db="EMBL/GenBank/DDBJ databases">
        <authorList>
            <person name="Genoscope"/>
        </authorList>
    </citation>
    <scope>NUCLEOTIDE SEQUENCE</scope>
</reference>
<dbReference type="KEGG" id="kst:KSMBR1_2415"/>
<proteinExistence type="predicted"/>
<accession>Q1PW90</accession>
<dbReference type="RefSeq" id="WP_099325566.1">
    <property type="nucleotide sequence ID" value="NZ_LT934425.1"/>
</dbReference>
<name>Q1PW90_KUEST</name>
<keyword evidence="3" id="KW-1185">Reference proteome</keyword>
<gene>
    <name evidence="2" type="ORF">KSMBR1_2415</name>
    <name evidence="1" type="ORF">kustc0751</name>
</gene>
<protein>
    <recommendedName>
        <fullName evidence="4">Plasmid stabilization system protein</fullName>
    </recommendedName>
</protein>
<organism evidence="1">
    <name type="scientific">Kuenenia stuttgartiensis</name>
    <dbReference type="NCBI Taxonomy" id="174633"/>
    <lineage>
        <taxon>Bacteria</taxon>
        <taxon>Pseudomonadati</taxon>
        <taxon>Planctomycetota</taxon>
        <taxon>Candidatus Brocadiia</taxon>
        <taxon>Candidatus Brocadiales</taxon>
        <taxon>Candidatus Brocadiaceae</taxon>
        <taxon>Candidatus Kuenenia</taxon>
    </lineage>
</organism>
<dbReference type="AlphaFoldDB" id="Q1PW90"/>
<evidence type="ECO:0000313" key="3">
    <source>
        <dbReference type="Proteomes" id="UP000221734"/>
    </source>
</evidence>
<evidence type="ECO:0000313" key="2">
    <source>
        <dbReference type="EMBL" id="SOH04903.1"/>
    </source>
</evidence>